<keyword evidence="4" id="KW-0949">S-adenosyl-L-methionine</keyword>
<accession>A0A152A0Y8</accession>
<organism evidence="13 14">
    <name type="scientific">Tieghemostelium lacteum</name>
    <name type="common">Slime mold</name>
    <name type="synonym">Dictyostelium lacteum</name>
    <dbReference type="NCBI Taxonomy" id="361077"/>
    <lineage>
        <taxon>Eukaryota</taxon>
        <taxon>Amoebozoa</taxon>
        <taxon>Evosea</taxon>
        <taxon>Eumycetozoa</taxon>
        <taxon>Dictyostelia</taxon>
        <taxon>Dictyosteliales</taxon>
        <taxon>Raperosteliaceae</taxon>
        <taxon>Tieghemostelium</taxon>
    </lineage>
</organism>
<comment type="catalytic activity">
    <reaction evidence="11">
        <text>a uridine in tRNA + S-adenosyl-L-methionine = a 3-[(3S)-3-amino-3-carboxypropyl]uridine in tRNA + S-methyl-5'-thioadenosine + H(+)</text>
        <dbReference type="Rhea" id="RHEA:62432"/>
        <dbReference type="Rhea" id="RHEA-COMP:13339"/>
        <dbReference type="Rhea" id="RHEA-COMP:16092"/>
        <dbReference type="ChEBI" id="CHEBI:15378"/>
        <dbReference type="ChEBI" id="CHEBI:17509"/>
        <dbReference type="ChEBI" id="CHEBI:59789"/>
        <dbReference type="ChEBI" id="CHEBI:65315"/>
        <dbReference type="ChEBI" id="CHEBI:82930"/>
        <dbReference type="EC" id="2.5.1.25"/>
    </reaction>
</comment>
<evidence type="ECO:0000256" key="5">
    <source>
        <dbReference type="ARBA" id="ARBA00022694"/>
    </source>
</evidence>
<evidence type="ECO:0000259" key="12">
    <source>
        <dbReference type="SMART" id="SM01144"/>
    </source>
</evidence>
<evidence type="ECO:0000256" key="8">
    <source>
        <dbReference type="ARBA" id="ARBA00038290"/>
    </source>
</evidence>
<dbReference type="Proteomes" id="UP000076078">
    <property type="component" value="Unassembled WGS sequence"/>
</dbReference>
<comment type="similarity">
    <text evidence="8">Belongs to the TDD superfamily. DTWD1 family.</text>
</comment>
<keyword evidence="3" id="KW-0808">Transferase</keyword>
<dbReference type="PANTHER" id="PTHR15627">
    <property type="entry name" value="NATURAL KILLER CELL-SPECIFIC ANTIGEN KLIP1"/>
    <property type="match status" value="1"/>
</dbReference>
<evidence type="ECO:0000313" key="13">
    <source>
        <dbReference type="EMBL" id="KYQ99879.1"/>
    </source>
</evidence>
<dbReference type="FunCoup" id="A0A152A0Y8">
    <property type="interactions" value="13"/>
</dbReference>
<dbReference type="OMA" id="VNAWGLN"/>
<proteinExistence type="inferred from homology"/>
<dbReference type="GO" id="GO:0005634">
    <property type="term" value="C:nucleus"/>
    <property type="evidence" value="ECO:0007669"/>
    <property type="project" value="UniProtKB-SubCell"/>
</dbReference>
<evidence type="ECO:0000256" key="4">
    <source>
        <dbReference type="ARBA" id="ARBA00022691"/>
    </source>
</evidence>
<dbReference type="Pfam" id="PF03942">
    <property type="entry name" value="DTW"/>
    <property type="match status" value="1"/>
</dbReference>
<comment type="function">
    <text evidence="7">Catalyzes the formation of 3-(3-amino-3-carboxypropyl)uridine (acp3U) at position 20 in the D-loop of several cytoplasmic tRNAs (acp3U(20)).</text>
</comment>
<protein>
    <recommendedName>
        <fullName evidence="9">tRNA-uridine aminocarboxypropyltransferase 1</fullName>
        <ecNumber evidence="2">2.5.1.25</ecNumber>
    </recommendedName>
    <alternativeName>
        <fullName evidence="10">DTW domain-containing protein 1</fullName>
    </alternativeName>
</protein>
<keyword evidence="5" id="KW-0819">tRNA processing</keyword>
<dbReference type="EC" id="2.5.1.25" evidence="2"/>
<evidence type="ECO:0000256" key="2">
    <source>
        <dbReference type="ARBA" id="ARBA00012386"/>
    </source>
</evidence>
<evidence type="ECO:0000313" key="14">
    <source>
        <dbReference type="Proteomes" id="UP000076078"/>
    </source>
</evidence>
<dbReference type="STRING" id="361077.A0A152A0Y8"/>
<dbReference type="GO" id="GO:0016432">
    <property type="term" value="F:tRNA-uridine aminocarboxypropyltransferase activity"/>
    <property type="evidence" value="ECO:0007669"/>
    <property type="project" value="UniProtKB-EC"/>
</dbReference>
<name>A0A152A0Y8_TIELA</name>
<dbReference type="PANTHER" id="PTHR15627:SF8">
    <property type="entry name" value="TRNA-URIDINE AMINOCARBOXYPROPYLTRANSFERASE 1"/>
    <property type="match status" value="1"/>
</dbReference>
<keyword evidence="14" id="KW-1185">Reference proteome</keyword>
<dbReference type="InterPro" id="IPR005636">
    <property type="entry name" value="DTW"/>
</dbReference>
<dbReference type="OrthoDB" id="3173at2759"/>
<comment type="subcellular location">
    <subcellularLocation>
        <location evidence="1">Nucleus</location>
    </subcellularLocation>
</comment>
<evidence type="ECO:0000256" key="1">
    <source>
        <dbReference type="ARBA" id="ARBA00004123"/>
    </source>
</evidence>
<evidence type="ECO:0000256" key="9">
    <source>
        <dbReference type="ARBA" id="ARBA00039242"/>
    </source>
</evidence>
<dbReference type="InterPro" id="IPR051521">
    <property type="entry name" value="tRNA_Mod/Golgi_Maint"/>
</dbReference>
<evidence type="ECO:0000256" key="7">
    <source>
        <dbReference type="ARBA" id="ARBA00037050"/>
    </source>
</evidence>
<sequence>MDNDILSINVIDQNDIKEENLQHPKEETTDRTKILENMKTDKSWLSELKLSPVDHLLTIDRSICPQCSKKRKYFCYDCYIPFGDPEKNPKLKLPINVDIIHYPTELISKSTSIHCKVMARDDVNIIEYSPDHEYIYNYEETLLLYPSDDADFLTHVPNLDKVKKVIFIESQWHNTKKILANPSIQKIKCVKIDLQKTMFWRYQSMGDHCLATIEAIYYFFKEYHLASNNGLYNGEYDNLLYYYSLFYNLIQSEYKKKNVNFVKKKNYIQ</sequence>
<dbReference type="GO" id="GO:0008033">
    <property type="term" value="P:tRNA processing"/>
    <property type="evidence" value="ECO:0007669"/>
    <property type="project" value="UniProtKB-KW"/>
</dbReference>
<evidence type="ECO:0000256" key="3">
    <source>
        <dbReference type="ARBA" id="ARBA00022679"/>
    </source>
</evidence>
<comment type="caution">
    <text evidence="13">The sequence shown here is derived from an EMBL/GenBank/DDBJ whole genome shotgun (WGS) entry which is preliminary data.</text>
</comment>
<dbReference type="SMART" id="SM01144">
    <property type="entry name" value="DTW"/>
    <property type="match status" value="1"/>
</dbReference>
<keyword evidence="6" id="KW-0539">Nucleus</keyword>
<feature type="domain" description="DTW" evidence="12">
    <location>
        <begin position="71"/>
        <end position="255"/>
    </location>
</feature>
<dbReference type="EMBL" id="LODT01000020">
    <property type="protein sequence ID" value="KYQ99879.1"/>
    <property type="molecule type" value="Genomic_DNA"/>
</dbReference>
<gene>
    <name evidence="13" type="ORF">DLAC_03833</name>
</gene>
<dbReference type="AlphaFoldDB" id="A0A152A0Y8"/>
<evidence type="ECO:0000256" key="6">
    <source>
        <dbReference type="ARBA" id="ARBA00023242"/>
    </source>
</evidence>
<evidence type="ECO:0000256" key="11">
    <source>
        <dbReference type="ARBA" id="ARBA00048718"/>
    </source>
</evidence>
<dbReference type="InParanoid" id="A0A152A0Y8"/>
<reference evidence="13 14" key="1">
    <citation type="submission" date="2015-12" db="EMBL/GenBank/DDBJ databases">
        <title>Dictyostelia acquired genes for synthesis and detection of signals that induce cell-type specialization by lateral gene transfer from prokaryotes.</title>
        <authorList>
            <person name="Gloeckner G."/>
            <person name="Schaap P."/>
        </authorList>
    </citation>
    <scope>NUCLEOTIDE SEQUENCE [LARGE SCALE GENOMIC DNA]</scope>
    <source>
        <strain evidence="13 14">TK</strain>
    </source>
</reference>
<evidence type="ECO:0000256" key="10">
    <source>
        <dbReference type="ARBA" id="ARBA00042508"/>
    </source>
</evidence>